<dbReference type="PANTHER" id="PTHR45640">
    <property type="entry name" value="HEAT SHOCK PROTEIN HSP-12.2-RELATED"/>
    <property type="match status" value="1"/>
</dbReference>
<dbReference type="PANTHER" id="PTHR45640:SF35">
    <property type="entry name" value="HEAT SHOCK PROTEIN HSP-12.2"/>
    <property type="match status" value="1"/>
</dbReference>
<dbReference type="GO" id="GO:0009408">
    <property type="term" value="P:response to heat"/>
    <property type="evidence" value="ECO:0007669"/>
    <property type="project" value="TreeGrafter"/>
</dbReference>
<evidence type="ECO:0000313" key="5">
    <source>
        <dbReference type="WBParaSite" id="ACRNAN_Path_1101.g4229.t1"/>
    </source>
</evidence>
<dbReference type="InterPro" id="IPR008978">
    <property type="entry name" value="HSP20-like_chaperone"/>
</dbReference>
<dbReference type="PROSITE" id="PS01031">
    <property type="entry name" value="SHSP"/>
    <property type="match status" value="1"/>
</dbReference>
<evidence type="ECO:0000313" key="4">
    <source>
        <dbReference type="Proteomes" id="UP000887540"/>
    </source>
</evidence>
<sequence>MSQVQVQHNWNADQWDWPLQHNDGVVRIHNTPEKFEVGLDASFFTPKEIDVKIAGNNLLIHCKHEERTDQFGTITREISRTYHLPSDVDAQTIHSHLTRNGVLKIAASKKH</sequence>
<organism evidence="4 5">
    <name type="scientific">Acrobeloides nanus</name>
    <dbReference type="NCBI Taxonomy" id="290746"/>
    <lineage>
        <taxon>Eukaryota</taxon>
        <taxon>Metazoa</taxon>
        <taxon>Ecdysozoa</taxon>
        <taxon>Nematoda</taxon>
        <taxon>Chromadorea</taxon>
        <taxon>Rhabditida</taxon>
        <taxon>Tylenchina</taxon>
        <taxon>Cephalobomorpha</taxon>
        <taxon>Cephaloboidea</taxon>
        <taxon>Cephalobidae</taxon>
        <taxon>Acrobeloides</taxon>
    </lineage>
</organism>
<feature type="domain" description="SHSP" evidence="3">
    <location>
        <begin position="16"/>
        <end position="111"/>
    </location>
</feature>
<proteinExistence type="inferred from homology"/>
<dbReference type="InterPro" id="IPR001436">
    <property type="entry name" value="Alpha-crystallin/sHSP_animal"/>
</dbReference>
<dbReference type="WBParaSite" id="ACRNAN_Path_1101.g4229.t1">
    <property type="protein sequence ID" value="ACRNAN_Path_1101.g4229.t1"/>
    <property type="gene ID" value="ACRNAN_Path_1101.g4229"/>
</dbReference>
<dbReference type="InterPro" id="IPR002068">
    <property type="entry name" value="A-crystallin/Hsp20_dom"/>
</dbReference>
<reference evidence="5" key="1">
    <citation type="submission" date="2022-11" db="UniProtKB">
        <authorList>
            <consortium name="WormBaseParasite"/>
        </authorList>
    </citation>
    <scope>IDENTIFICATION</scope>
</reference>
<keyword evidence="4" id="KW-1185">Reference proteome</keyword>
<accession>A0A914BVI9</accession>
<evidence type="ECO:0000256" key="1">
    <source>
        <dbReference type="PROSITE-ProRule" id="PRU00285"/>
    </source>
</evidence>
<dbReference type="CDD" id="cd06526">
    <property type="entry name" value="metazoan_ACD"/>
    <property type="match status" value="1"/>
</dbReference>
<dbReference type="GO" id="GO:0051082">
    <property type="term" value="F:unfolded protein binding"/>
    <property type="evidence" value="ECO:0007669"/>
    <property type="project" value="TreeGrafter"/>
</dbReference>
<dbReference type="FunFam" id="2.60.40.790:FF:000036">
    <property type="entry name" value="Heat Shock Protein"/>
    <property type="match status" value="1"/>
</dbReference>
<evidence type="ECO:0000259" key="3">
    <source>
        <dbReference type="PROSITE" id="PS01031"/>
    </source>
</evidence>
<evidence type="ECO:0000256" key="2">
    <source>
        <dbReference type="RuleBase" id="RU003616"/>
    </source>
</evidence>
<dbReference type="Proteomes" id="UP000887540">
    <property type="component" value="Unplaced"/>
</dbReference>
<dbReference type="GO" id="GO:0042026">
    <property type="term" value="P:protein refolding"/>
    <property type="evidence" value="ECO:0007669"/>
    <property type="project" value="TreeGrafter"/>
</dbReference>
<name>A0A914BVI9_9BILA</name>
<dbReference type="Gene3D" id="2.60.40.790">
    <property type="match status" value="1"/>
</dbReference>
<dbReference type="GO" id="GO:0005737">
    <property type="term" value="C:cytoplasm"/>
    <property type="evidence" value="ECO:0007669"/>
    <property type="project" value="TreeGrafter"/>
</dbReference>
<dbReference type="GO" id="GO:0005634">
    <property type="term" value="C:nucleus"/>
    <property type="evidence" value="ECO:0007669"/>
    <property type="project" value="TreeGrafter"/>
</dbReference>
<dbReference type="AlphaFoldDB" id="A0A914BVI9"/>
<dbReference type="SUPFAM" id="SSF49764">
    <property type="entry name" value="HSP20-like chaperones"/>
    <property type="match status" value="1"/>
</dbReference>
<comment type="similarity">
    <text evidence="1 2">Belongs to the small heat shock protein (HSP20) family.</text>
</comment>
<protein>
    <submittedName>
        <fullName evidence="5">SHSP domain-containing protein</fullName>
    </submittedName>
</protein>
<dbReference type="Pfam" id="PF00011">
    <property type="entry name" value="HSP20"/>
    <property type="match status" value="1"/>
</dbReference>